<dbReference type="GO" id="GO:0003964">
    <property type="term" value="F:RNA-directed DNA polymerase activity"/>
    <property type="evidence" value="ECO:0007669"/>
    <property type="project" value="UniProtKB-KW"/>
</dbReference>
<organism evidence="8 9">
    <name type="scientific">Solanum verrucosum</name>
    <dbReference type="NCBI Taxonomy" id="315347"/>
    <lineage>
        <taxon>Eukaryota</taxon>
        <taxon>Viridiplantae</taxon>
        <taxon>Streptophyta</taxon>
        <taxon>Embryophyta</taxon>
        <taxon>Tracheophyta</taxon>
        <taxon>Spermatophyta</taxon>
        <taxon>Magnoliopsida</taxon>
        <taxon>eudicotyledons</taxon>
        <taxon>Gunneridae</taxon>
        <taxon>Pentapetalae</taxon>
        <taxon>asterids</taxon>
        <taxon>lamiids</taxon>
        <taxon>Solanales</taxon>
        <taxon>Solanaceae</taxon>
        <taxon>Solanoideae</taxon>
        <taxon>Solaneae</taxon>
        <taxon>Solanum</taxon>
    </lineage>
</organism>
<dbReference type="CDD" id="cd09274">
    <property type="entry name" value="RNase_HI_RT_Ty3"/>
    <property type="match status" value="1"/>
</dbReference>
<evidence type="ECO:0000256" key="4">
    <source>
        <dbReference type="ARBA" id="ARBA00022759"/>
    </source>
</evidence>
<dbReference type="Proteomes" id="UP001234989">
    <property type="component" value="Chromosome 6"/>
</dbReference>
<evidence type="ECO:0000259" key="7">
    <source>
        <dbReference type="Pfam" id="PF17917"/>
    </source>
</evidence>
<reference evidence="8" key="1">
    <citation type="submission" date="2023-08" db="EMBL/GenBank/DDBJ databases">
        <title>A de novo genome assembly of Solanum verrucosum Schlechtendal, a Mexican diploid species geographically isolated from the other diploid A-genome species in potato relatives.</title>
        <authorList>
            <person name="Hosaka K."/>
        </authorList>
    </citation>
    <scope>NUCLEOTIDE SEQUENCE</scope>
    <source>
        <tissue evidence="8">Young leaves</tissue>
    </source>
</reference>
<keyword evidence="5" id="KW-0378">Hydrolase</keyword>
<keyword evidence="3" id="KW-0540">Nuclease</keyword>
<keyword evidence="4" id="KW-0255">Endonuclease</keyword>
<evidence type="ECO:0000256" key="6">
    <source>
        <dbReference type="ARBA" id="ARBA00022918"/>
    </source>
</evidence>
<keyword evidence="1" id="KW-0808">Transferase</keyword>
<sequence length="234" mass="26785">MSRGHFLPVRVAMLRSFSARVMMLRSFSRLTCLGGNRQIPPCPFLGQHKWYPIPKLIGLMCAQAKSTYCFGKCRGLELLFPVVGGGSPRAVVQIQTRGRVRARARGCARVVEPSKGWSIHRPHESQTGLGAQTLPVKTYEKNYPTHDQELPAVMFVLKLWRHYLYGIHCEVFTNHRNLQLINSQRDLNMRQHRWLKLHEDYDITILYHKGKTNVVATYFSRKTSRIGNLAAISA</sequence>
<evidence type="ECO:0000313" key="9">
    <source>
        <dbReference type="Proteomes" id="UP001234989"/>
    </source>
</evidence>
<feature type="domain" description="Reverse transcriptase RNase H-like" evidence="7">
    <location>
        <begin position="137"/>
        <end position="198"/>
    </location>
</feature>
<dbReference type="PANTHER" id="PTHR34072">
    <property type="entry name" value="ENZYMATIC POLYPROTEIN-RELATED"/>
    <property type="match status" value="1"/>
</dbReference>
<proteinExistence type="predicted"/>
<evidence type="ECO:0000256" key="3">
    <source>
        <dbReference type="ARBA" id="ARBA00022722"/>
    </source>
</evidence>
<evidence type="ECO:0000256" key="2">
    <source>
        <dbReference type="ARBA" id="ARBA00022695"/>
    </source>
</evidence>
<evidence type="ECO:0000256" key="5">
    <source>
        <dbReference type="ARBA" id="ARBA00022801"/>
    </source>
</evidence>
<gene>
    <name evidence="8" type="ORF">MTR67_026729</name>
</gene>
<dbReference type="PANTHER" id="PTHR34072:SF52">
    <property type="entry name" value="RIBONUCLEASE H"/>
    <property type="match status" value="1"/>
</dbReference>
<name>A0AAF0QZH4_SOLVR</name>
<keyword evidence="2" id="KW-0548">Nucleotidyltransferase</keyword>
<dbReference type="GO" id="GO:0004519">
    <property type="term" value="F:endonuclease activity"/>
    <property type="evidence" value="ECO:0007669"/>
    <property type="project" value="UniProtKB-KW"/>
</dbReference>
<dbReference type="InterPro" id="IPR041373">
    <property type="entry name" value="RT_RNaseH"/>
</dbReference>
<dbReference type="GO" id="GO:0016787">
    <property type="term" value="F:hydrolase activity"/>
    <property type="evidence" value="ECO:0007669"/>
    <property type="project" value="UniProtKB-KW"/>
</dbReference>
<protein>
    <recommendedName>
        <fullName evidence="7">Reverse transcriptase RNase H-like domain-containing protein</fullName>
    </recommendedName>
</protein>
<dbReference type="InterPro" id="IPR043502">
    <property type="entry name" value="DNA/RNA_pol_sf"/>
</dbReference>
<evidence type="ECO:0000313" key="8">
    <source>
        <dbReference type="EMBL" id="WMV33344.1"/>
    </source>
</evidence>
<dbReference type="Pfam" id="PF17917">
    <property type="entry name" value="RT_RNaseH"/>
    <property type="match status" value="1"/>
</dbReference>
<keyword evidence="6" id="KW-0695">RNA-directed DNA polymerase</keyword>
<keyword evidence="9" id="KW-1185">Reference proteome</keyword>
<dbReference type="EMBL" id="CP133617">
    <property type="protein sequence ID" value="WMV33344.1"/>
    <property type="molecule type" value="Genomic_DNA"/>
</dbReference>
<dbReference type="SUPFAM" id="SSF56672">
    <property type="entry name" value="DNA/RNA polymerases"/>
    <property type="match status" value="1"/>
</dbReference>
<evidence type="ECO:0000256" key="1">
    <source>
        <dbReference type="ARBA" id="ARBA00022679"/>
    </source>
</evidence>
<accession>A0AAF0QZH4</accession>
<dbReference type="AlphaFoldDB" id="A0AAF0QZH4"/>